<gene>
    <name evidence="2" type="ORF">LzC2_18690</name>
</gene>
<dbReference type="EMBL" id="WTPX01000050">
    <property type="protein sequence ID" value="NNJ25794.1"/>
    <property type="molecule type" value="Genomic_DNA"/>
</dbReference>
<evidence type="ECO:0000256" key="1">
    <source>
        <dbReference type="SAM" id="Phobius"/>
    </source>
</evidence>
<accession>A0ABX1VCG3</accession>
<evidence type="ECO:0000313" key="3">
    <source>
        <dbReference type="Proteomes" id="UP000609651"/>
    </source>
</evidence>
<sequence>MTLLTGPWLWLRFPLAVAAAGLAWWAFGRRPAPGEPDRRKPWAVWSAGFAAAWLVLAGEGFVFLFSRNAKWWLPVVAVGITGSWFLLRGTRGTRRGRRWAAGAVVLMIAAPFLSRAEAIVRTNRDVAEWILDPLGAISWWYWPLIGEGLGGVAVLLTAALIAAAVWRPTEPQECELDSLLNEIAPLAEEPPA</sequence>
<feature type="transmembrane region" description="Helical" evidence="1">
    <location>
        <begin position="71"/>
        <end position="87"/>
    </location>
</feature>
<dbReference type="RefSeq" id="WP_171186166.1">
    <property type="nucleotide sequence ID" value="NZ_WTPX01000050.1"/>
</dbReference>
<dbReference type="Proteomes" id="UP000609651">
    <property type="component" value="Unassembled WGS sequence"/>
</dbReference>
<comment type="caution">
    <text evidence="2">The sequence shown here is derived from an EMBL/GenBank/DDBJ whole genome shotgun (WGS) entry which is preliminary data.</text>
</comment>
<organism evidence="2 3">
    <name type="scientific">Alienimonas chondri</name>
    <dbReference type="NCBI Taxonomy" id="2681879"/>
    <lineage>
        <taxon>Bacteria</taxon>
        <taxon>Pseudomonadati</taxon>
        <taxon>Planctomycetota</taxon>
        <taxon>Planctomycetia</taxon>
        <taxon>Planctomycetales</taxon>
        <taxon>Planctomycetaceae</taxon>
        <taxon>Alienimonas</taxon>
    </lineage>
</organism>
<feature type="transmembrane region" description="Helical" evidence="1">
    <location>
        <begin position="6"/>
        <end position="27"/>
    </location>
</feature>
<keyword evidence="1" id="KW-0472">Membrane</keyword>
<keyword evidence="1" id="KW-0812">Transmembrane</keyword>
<protein>
    <submittedName>
        <fullName evidence="2">Uncharacterized protein</fullName>
    </submittedName>
</protein>
<reference evidence="2 3" key="1">
    <citation type="journal article" date="2020" name="Syst. Appl. Microbiol.">
        <title>Alienimonas chondri sp. nov., a novel planctomycete isolated from the biofilm of the red alga Chondrus crispus.</title>
        <authorList>
            <person name="Vitorino I."/>
            <person name="Albuquerque L."/>
            <person name="Wiegand S."/>
            <person name="Kallscheuer N."/>
            <person name="da Costa M.S."/>
            <person name="Lobo-da-Cunha A."/>
            <person name="Jogler C."/>
            <person name="Lage O.M."/>
        </authorList>
    </citation>
    <scope>NUCLEOTIDE SEQUENCE [LARGE SCALE GENOMIC DNA]</scope>
    <source>
        <strain evidence="2 3">LzC2</strain>
    </source>
</reference>
<evidence type="ECO:0000313" key="2">
    <source>
        <dbReference type="EMBL" id="NNJ25794.1"/>
    </source>
</evidence>
<proteinExistence type="predicted"/>
<feature type="transmembrane region" description="Helical" evidence="1">
    <location>
        <begin position="140"/>
        <end position="166"/>
    </location>
</feature>
<feature type="transmembrane region" description="Helical" evidence="1">
    <location>
        <begin position="42"/>
        <end position="65"/>
    </location>
</feature>
<feature type="transmembrane region" description="Helical" evidence="1">
    <location>
        <begin position="99"/>
        <end position="120"/>
    </location>
</feature>
<keyword evidence="3" id="KW-1185">Reference proteome</keyword>
<name>A0ABX1VCG3_9PLAN</name>
<keyword evidence="1" id="KW-1133">Transmembrane helix</keyword>